<dbReference type="EC" id="1.10.3.-" evidence="9"/>
<dbReference type="InterPro" id="IPR014250">
    <property type="entry name" value="QoxD"/>
</dbReference>
<evidence type="ECO:0000256" key="1">
    <source>
        <dbReference type="ARBA" id="ARBA00000725"/>
    </source>
</evidence>
<evidence type="ECO:0000256" key="3">
    <source>
        <dbReference type="ARBA" id="ARBA00008079"/>
    </source>
</evidence>
<reference evidence="10 11" key="1">
    <citation type="submission" date="2019-11" db="EMBL/GenBank/DDBJ databases">
        <title>Bacillus idriensis genome.</title>
        <authorList>
            <person name="Konopka E.N."/>
            <person name="Newman J.D."/>
        </authorList>
    </citation>
    <scope>NUCLEOTIDE SEQUENCE [LARGE SCALE GENOMIC DNA]</scope>
    <source>
        <strain evidence="10 11">DSM 19097</strain>
    </source>
</reference>
<evidence type="ECO:0000256" key="8">
    <source>
        <dbReference type="ARBA" id="ARBA00023136"/>
    </source>
</evidence>
<evidence type="ECO:0000313" key="10">
    <source>
        <dbReference type="EMBL" id="MRX54095.1"/>
    </source>
</evidence>
<keyword evidence="11" id="KW-1185">Reference proteome</keyword>
<comment type="catalytic activity">
    <reaction evidence="1 9">
        <text>2 a quinol + O2 = 2 a quinone + 2 H2O</text>
        <dbReference type="Rhea" id="RHEA:55376"/>
        <dbReference type="ChEBI" id="CHEBI:15377"/>
        <dbReference type="ChEBI" id="CHEBI:15379"/>
        <dbReference type="ChEBI" id="CHEBI:24646"/>
        <dbReference type="ChEBI" id="CHEBI:132124"/>
    </reaction>
</comment>
<name>A0A6I2M785_9BACI</name>
<dbReference type="AlphaFoldDB" id="A0A6I2M785"/>
<dbReference type="GO" id="GO:0019646">
    <property type="term" value="P:aerobic electron transport chain"/>
    <property type="evidence" value="ECO:0007669"/>
    <property type="project" value="TreeGrafter"/>
</dbReference>
<dbReference type="GO" id="GO:0009319">
    <property type="term" value="C:cytochrome o ubiquinol oxidase complex"/>
    <property type="evidence" value="ECO:0007669"/>
    <property type="project" value="TreeGrafter"/>
</dbReference>
<evidence type="ECO:0000256" key="2">
    <source>
        <dbReference type="ARBA" id="ARBA00004651"/>
    </source>
</evidence>
<proteinExistence type="inferred from homology"/>
<feature type="transmembrane region" description="Helical" evidence="9">
    <location>
        <begin position="20"/>
        <end position="38"/>
    </location>
</feature>
<dbReference type="GO" id="GO:0016682">
    <property type="term" value="F:oxidoreductase activity, acting on diphenols and related substances as donors, oxygen as acceptor"/>
    <property type="evidence" value="ECO:0007669"/>
    <property type="project" value="UniProtKB-UniRule"/>
</dbReference>
<comment type="function">
    <text evidence="9">Catalyzes quinol oxidation with the concomitant reduction of oxygen to water.</text>
</comment>
<dbReference type="Pfam" id="PF03626">
    <property type="entry name" value="COX4_pro"/>
    <property type="match status" value="1"/>
</dbReference>
<dbReference type="GO" id="GO:0005886">
    <property type="term" value="C:plasma membrane"/>
    <property type="evidence" value="ECO:0007669"/>
    <property type="project" value="UniProtKB-SubCell"/>
</dbReference>
<dbReference type="GO" id="GO:0015990">
    <property type="term" value="P:electron transport coupled proton transport"/>
    <property type="evidence" value="ECO:0007669"/>
    <property type="project" value="TreeGrafter"/>
</dbReference>
<dbReference type="InterPro" id="IPR050968">
    <property type="entry name" value="Cytochrome_c_oxidase_bac_sub4"/>
</dbReference>
<keyword evidence="8 9" id="KW-0472">Membrane</keyword>
<dbReference type="InterPro" id="IPR005171">
    <property type="entry name" value="Cyt_c_oxidase_su4_prok"/>
</dbReference>
<sequence>MATNQQKTAESHNHFPWSHVIGFISSIVLTLVALWLGLYTDFALSVKIAVVFTLAFLQAGIQLFMFMHMTESESGNVQVVNTAFAIFVAVVTVLGSVWVMNDH</sequence>
<gene>
    <name evidence="10" type="primary">qoxD</name>
    <name evidence="10" type="ORF">GJU41_08940</name>
</gene>
<dbReference type="PANTHER" id="PTHR36835">
    <property type="entry name" value="CYTOCHROME BO(3) UBIQUINOL OXIDASE SUBUNIT 4"/>
    <property type="match status" value="1"/>
</dbReference>
<keyword evidence="5 9" id="KW-0812">Transmembrane</keyword>
<dbReference type="RefSeq" id="WP_070878827.1">
    <property type="nucleotide sequence ID" value="NZ_CAJFZX010000014.1"/>
</dbReference>
<keyword evidence="6 9" id="KW-1133">Transmembrane helix</keyword>
<evidence type="ECO:0000313" key="11">
    <source>
        <dbReference type="Proteomes" id="UP000441585"/>
    </source>
</evidence>
<accession>A0A6I2M785</accession>
<comment type="similarity">
    <text evidence="3 9">Belongs to the cytochrome c oxidase bacterial subunit 4 family.</text>
</comment>
<evidence type="ECO:0000256" key="4">
    <source>
        <dbReference type="ARBA" id="ARBA00022475"/>
    </source>
</evidence>
<dbReference type="NCBIfam" id="TIGR02901">
    <property type="entry name" value="QoxD"/>
    <property type="match status" value="1"/>
</dbReference>
<dbReference type="Proteomes" id="UP000441585">
    <property type="component" value="Unassembled WGS sequence"/>
</dbReference>
<evidence type="ECO:0000256" key="5">
    <source>
        <dbReference type="ARBA" id="ARBA00022692"/>
    </source>
</evidence>
<feature type="transmembrane region" description="Helical" evidence="9">
    <location>
        <begin position="44"/>
        <end position="67"/>
    </location>
</feature>
<feature type="transmembrane region" description="Helical" evidence="9">
    <location>
        <begin position="79"/>
        <end position="100"/>
    </location>
</feature>
<dbReference type="GO" id="GO:0015078">
    <property type="term" value="F:proton transmembrane transporter activity"/>
    <property type="evidence" value="ECO:0007669"/>
    <property type="project" value="TreeGrafter"/>
</dbReference>
<keyword evidence="7 9" id="KW-0560">Oxidoreductase</keyword>
<dbReference type="GO" id="GO:0042773">
    <property type="term" value="P:ATP synthesis coupled electron transport"/>
    <property type="evidence" value="ECO:0007669"/>
    <property type="project" value="UniProtKB-UniRule"/>
</dbReference>
<evidence type="ECO:0000256" key="6">
    <source>
        <dbReference type="ARBA" id="ARBA00022989"/>
    </source>
</evidence>
<organism evidence="10 11">
    <name type="scientific">Metabacillus idriensis</name>
    <dbReference type="NCBI Taxonomy" id="324768"/>
    <lineage>
        <taxon>Bacteria</taxon>
        <taxon>Bacillati</taxon>
        <taxon>Bacillota</taxon>
        <taxon>Bacilli</taxon>
        <taxon>Bacillales</taxon>
        <taxon>Bacillaceae</taxon>
        <taxon>Metabacillus</taxon>
    </lineage>
</organism>
<evidence type="ECO:0000256" key="9">
    <source>
        <dbReference type="RuleBase" id="RU367153"/>
    </source>
</evidence>
<keyword evidence="4 9" id="KW-1003">Cell membrane</keyword>
<evidence type="ECO:0000256" key="7">
    <source>
        <dbReference type="ARBA" id="ARBA00023002"/>
    </source>
</evidence>
<protein>
    <recommendedName>
        <fullName evidence="9">Quinol oxidase subunit 4</fullName>
        <ecNumber evidence="9">1.10.3.-</ecNumber>
    </recommendedName>
</protein>
<dbReference type="EMBL" id="WKKF01000002">
    <property type="protein sequence ID" value="MRX54095.1"/>
    <property type="molecule type" value="Genomic_DNA"/>
</dbReference>
<dbReference type="PANTHER" id="PTHR36835:SF1">
    <property type="entry name" value="CYTOCHROME BO(3) UBIQUINOL OXIDASE SUBUNIT 4"/>
    <property type="match status" value="1"/>
</dbReference>
<comment type="subcellular location">
    <subcellularLocation>
        <location evidence="2 9">Cell membrane</location>
        <topology evidence="2 9">Multi-pass membrane protein</topology>
    </subcellularLocation>
</comment>
<comment type="caution">
    <text evidence="10">The sequence shown here is derived from an EMBL/GenBank/DDBJ whole genome shotgun (WGS) entry which is preliminary data.</text>
</comment>
<dbReference type="GO" id="GO:0009486">
    <property type="term" value="F:cytochrome bo3 ubiquinol oxidase activity"/>
    <property type="evidence" value="ECO:0007669"/>
    <property type="project" value="TreeGrafter"/>
</dbReference>